<keyword evidence="2" id="KW-1185">Reference proteome</keyword>
<organism evidence="1 2">
    <name type="scientific">Roseivivax sediminis</name>
    <dbReference type="NCBI Taxonomy" id="936889"/>
    <lineage>
        <taxon>Bacteria</taxon>
        <taxon>Pseudomonadati</taxon>
        <taxon>Pseudomonadota</taxon>
        <taxon>Alphaproteobacteria</taxon>
        <taxon>Rhodobacterales</taxon>
        <taxon>Roseobacteraceae</taxon>
        <taxon>Roseivivax</taxon>
    </lineage>
</organism>
<name>A0A1I2CMV6_9RHOB</name>
<evidence type="ECO:0000313" key="2">
    <source>
        <dbReference type="Proteomes" id="UP000325289"/>
    </source>
</evidence>
<gene>
    <name evidence="1" type="ORF">SAMN04515678_1148</name>
</gene>
<dbReference type="Gene3D" id="1.10.260.40">
    <property type="entry name" value="lambda repressor-like DNA-binding domains"/>
    <property type="match status" value="1"/>
</dbReference>
<dbReference type="AlphaFoldDB" id="A0A1I2CMV6"/>
<dbReference type="RefSeq" id="WP_223163133.1">
    <property type="nucleotide sequence ID" value="NZ_FOMS01000014.1"/>
</dbReference>
<protein>
    <submittedName>
        <fullName evidence="1">Uncharacterized protein</fullName>
    </submittedName>
</protein>
<reference evidence="1 2" key="1">
    <citation type="submission" date="2016-10" db="EMBL/GenBank/DDBJ databases">
        <authorList>
            <person name="Varghese N."/>
            <person name="Submissions S."/>
        </authorList>
    </citation>
    <scope>NUCLEOTIDE SEQUENCE [LARGE SCALE GENOMIC DNA]</scope>
    <source>
        <strain evidence="2">YIM D21,KCTC 23444,ACCC 10710</strain>
    </source>
</reference>
<sequence length="134" mass="15001">MARKYPNENSRLARFLDRRLAELSPVKSQRQVAIEAGYVNPNILSQLKAGNGKLALDRVPGLARALDVDPRYLFRLAIEQHGYETLQSAIDEIFGAVVTENEIGWLLAIREASDNSDPRLTRRARAAINAIFGR</sequence>
<evidence type="ECO:0000313" key="1">
    <source>
        <dbReference type="EMBL" id="SFE69564.1"/>
    </source>
</evidence>
<dbReference type="EMBL" id="FOMS01000014">
    <property type="protein sequence ID" value="SFE69564.1"/>
    <property type="molecule type" value="Genomic_DNA"/>
</dbReference>
<dbReference type="InterPro" id="IPR010982">
    <property type="entry name" value="Lambda_DNA-bd_dom_sf"/>
</dbReference>
<dbReference type="GO" id="GO:0003677">
    <property type="term" value="F:DNA binding"/>
    <property type="evidence" value="ECO:0007669"/>
    <property type="project" value="InterPro"/>
</dbReference>
<dbReference type="Proteomes" id="UP000325289">
    <property type="component" value="Unassembled WGS sequence"/>
</dbReference>
<proteinExistence type="predicted"/>
<accession>A0A1I2CMV6</accession>